<dbReference type="GO" id="GO:0051233">
    <property type="term" value="C:spindle midzone"/>
    <property type="evidence" value="ECO:0007669"/>
    <property type="project" value="TreeGrafter"/>
</dbReference>
<evidence type="ECO:0000256" key="1">
    <source>
        <dbReference type="ARBA" id="ARBA00004123"/>
    </source>
</evidence>
<dbReference type="GO" id="GO:0032133">
    <property type="term" value="C:chromosome passenger complex"/>
    <property type="evidence" value="ECO:0007669"/>
    <property type="project" value="TreeGrafter"/>
</dbReference>
<sequence>MPPRKRRTRAVSRAKPKAPSGDEGKDLTLEERRAKMELFLKDFDVHVKERIAKMRAEAKRNCQKIESLYRLELTKLPKHIRDMKRSEFLKLGGTISAVSMHEAEELVGTLSATIDSKLSCQRLRTVSKTSSTCATIEEEEEETTTKKKPTRRGKAVLGDASNMPPPPPPTTGRTRRATARTTQNASYQTPFGRAGGKTTCDTPLFTPRFDPRLPNTPGTVLRKQREGEKTVTSVVKYSMAGSPLAPEGPVMPDVFLPVGDGQMIALNEANVDEVMDNLDEQTKSTLEIVHKRLAAMFAK</sequence>
<dbReference type="PANTHER" id="PTHR16040">
    <property type="entry name" value="AUSTRALIN, ISOFORM A-RELATED"/>
    <property type="match status" value="1"/>
</dbReference>
<dbReference type="Pfam" id="PF10444">
    <property type="entry name" value="Nbl1_Borealin_N"/>
    <property type="match status" value="1"/>
</dbReference>
<keyword evidence="13" id="KW-1185">Reference proteome</keyword>
<feature type="domain" description="Borealin N-terminal" evidence="11">
    <location>
        <begin position="35"/>
        <end position="90"/>
    </location>
</feature>
<evidence type="ECO:0000256" key="8">
    <source>
        <dbReference type="ARBA" id="ARBA00023306"/>
    </source>
</evidence>
<organism evidence="13 14">
    <name type="scientific">Lingula anatina</name>
    <name type="common">Brachiopod</name>
    <name type="synonym">Lingula unguis</name>
    <dbReference type="NCBI Taxonomy" id="7574"/>
    <lineage>
        <taxon>Eukaryota</taxon>
        <taxon>Metazoa</taxon>
        <taxon>Spiralia</taxon>
        <taxon>Lophotrochozoa</taxon>
        <taxon>Brachiopoda</taxon>
        <taxon>Linguliformea</taxon>
        <taxon>Lingulata</taxon>
        <taxon>Lingulida</taxon>
        <taxon>Linguloidea</taxon>
        <taxon>Lingulidae</taxon>
        <taxon>Lingula</taxon>
    </lineage>
</organism>
<dbReference type="PANTHER" id="PTHR16040:SF7">
    <property type="entry name" value="AUSTRALIN, ISOFORM A-RELATED"/>
    <property type="match status" value="1"/>
</dbReference>
<comment type="subcellular location">
    <subcellularLocation>
        <location evidence="2">Chromosome</location>
        <location evidence="2">Centromere</location>
    </subcellularLocation>
    <subcellularLocation>
        <location evidence="1">Nucleus</location>
    </subcellularLocation>
</comment>
<dbReference type="Gene3D" id="6.10.250.1900">
    <property type="match status" value="1"/>
</dbReference>
<evidence type="ECO:0000313" key="13">
    <source>
        <dbReference type="Proteomes" id="UP000085678"/>
    </source>
</evidence>
<dbReference type="AlphaFoldDB" id="A0A1S3H9K4"/>
<evidence type="ECO:0000256" key="3">
    <source>
        <dbReference type="ARBA" id="ARBA00009914"/>
    </source>
</evidence>
<keyword evidence="4" id="KW-0158">Chromosome</keyword>
<dbReference type="OMA" id="PMVREAK"/>
<keyword evidence="8" id="KW-0131">Cell cycle</keyword>
<evidence type="ECO:0000256" key="5">
    <source>
        <dbReference type="ARBA" id="ARBA00022618"/>
    </source>
</evidence>
<dbReference type="InParanoid" id="A0A1S3H9K4"/>
<dbReference type="GO" id="GO:0000070">
    <property type="term" value="P:mitotic sister chromatid segregation"/>
    <property type="evidence" value="ECO:0007669"/>
    <property type="project" value="TreeGrafter"/>
</dbReference>
<keyword evidence="9" id="KW-0137">Centromere</keyword>
<dbReference type="Pfam" id="PF10512">
    <property type="entry name" value="Borealin"/>
    <property type="match status" value="1"/>
</dbReference>
<comment type="similarity">
    <text evidence="3">Belongs to the borealin family.</text>
</comment>
<reference evidence="14" key="1">
    <citation type="submission" date="2025-08" db="UniProtKB">
        <authorList>
            <consortium name="RefSeq"/>
        </authorList>
    </citation>
    <scope>IDENTIFICATION</scope>
    <source>
        <tissue evidence="14">Gonads</tissue>
    </source>
</reference>
<dbReference type="GO" id="GO:0051301">
    <property type="term" value="P:cell division"/>
    <property type="evidence" value="ECO:0007669"/>
    <property type="project" value="UniProtKB-KW"/>
</dbReference>
<dbReference type="OrthoDB" id="6360905at2759"/>
<feature type="domain" description="Borealin C-terminal" evidence="12">
    <location>
        <begin position="186"/>
        <end position="296"/>
    </location>
</feature>
<dbReference type="InterPro" id="IPR018851">
    <property type="entry name" value="Borealin_N"/>
</dbReference>
<evidence type="ECO:0000256" key="6">
    <source>
        <dbReference type="ARBA" id="ARBA00022776"/>
    </source>
</evidence>
<dbReference type="InterPro" id="IPR018867">
    <property type="entry name" value="Cell_div_borealin"/>
</dbReference>
<dbReference type="KEGG" id="lak:106153340"/>
<name>A0A1S3H9K4_LINAN</name>
<protein>
    <submittedName>
        <fullName evidence="14">Borealin</fullName>
    </submittedName>
</protein>
<keyword evidence="6" id="KW-0498">Mitosis</keyword>
<evidence type="ECO:0000256" key="10">
    <source>
        <dbReference type="SAM" id="MobiDB-lite"/>
    </source>
</evidence>
<dbReference type="STRING" id="7574.A0A1S3H9K4"/>
<accession>A0A1S3H9K4</accession>
<feature type="region of interest" description="Disordered" evidence="10">
    <location>
        <begin position="1"/>
        <end position="28"/>
    </location>
</feature>
<dbReference type="GeneID" id="106153340"/>
<dbReference type="InterPro" id="IPR046466">
    <property type="entry name" value="Borealin_C"/>
</dbReference>
<feature type="compositionally biased region" description="Basic residues" evidence="10">
    <location>
        <begin position="1"/>
        <end position="16"/>
    </location>
</feature>
<dbReference type="RefSeq" id="XP_013382682.1">
    <property type="nucleotide sequence ID" value="XM_013527228.1"/>
</dbReference>
<evidence type="ECO:0000259" key="12">
    <source>
        <dbReference type="Pfam" id="PF10512"/>
    </source>
</evidence>
<keyword evidence="7" id="KW-0539">Nucleus</keyword>
<gene>
    <name evidence="14" type="primary">LOC106153340</name>
</gene>
<dbReference type="GO" id="GO:0005634">
    <property type="term" value="C:nucleus"/>
    <property type="evidence" value="ECO:0007669"/>
    <property type="project" value="UniProtKB-SubCell"/>
</dbReference>
<dbReference type="Proteomes" id="UP000085678">
    <property type="component" value="Unplaced"/>
</dbReference>
<feature type="region of interest" description="Disordered" evidence="10">
    <location>
        <begin position="136"/>
        <end position="227"/>
    </location>
</feature>
<evidence type="ECO:0000256" key="7">
    <source>
        <dbReference type="ARBA" id="ARBA00023242"/>
    </source>
</evidence>
<dbReference type="GO" id="GO:0000775">
    <property type="term" value="C:chromosome, centromeric region"/>
    <property type="evidence" value="ECO:0007669"/>
    <property type="project" value="UniProtKB-SubCell"/>
</dbReference>
<evidence type="ECO:0000259" key="11">
    <source>
        <dbReference type="Pfam" id="PF10444"/>
    </source>
</evidence>
<evidence type="ECO:0000256" key="2">
    <source>
        <dbReference type="ARBA" id="ARBA00004584"/>
    </source>
</evidence>
<evidence type="ECO:0000256" key="4">
    <source>
        <dbReference type="ARBA" id="ARBA00022454"/>
    </source>
</evidence>
<keyword evidence="5" id="KW-0132">Cell division</keyword>
<proteinExistence type="inferred from homology"/>
<evidence type="ECO:0000313" key="14">
    <source>
        <dbReference type="RefSeq" id="XP_013382682.1"/>
    </source>
</evidence>
<evidence type="ECO:0000256" key="9">
    <source>
        <dbReference type="ARBA" id="ARBA00023328"/>
    </source>
</evidence>